<name>A0A212KEB5_9BACT</name>
<dbReference type="AlphaFoldDB" id="A0A212KEB5"/>
<accession>A0A212KEB5</accession>
<evidence type="ECO:0000313" key="1">
    <source>
        <dbReference type="EMBL" id="SBW10053.1"/>
    </source>
</evidence>
<proteinExistence type="predicted"/>
<protein>
    <submittedName>
        <fullName evidence="1">Uncharacterized protein</fullName>
    </submittedName>
</protein>
<dbReference type="EMBL" id="FLUP01000001">
    <property type="protein sequence ID" value="SBW10053.1"/>
    <property type="molecule type" value="Genomic_DNA"/>
</dbReference>
<gene>
    <name evidence="1" type="ORF">KM92DES2_12872</name>
</gene>
<organism evidence="1">
    <name type="scientific">uncultured Desulfovibrio sp</name>
    <dbReference type="NCBI Taxonomy" id="167968"/>
    <lineage>
        <taxon>Bacteria</taxon>
        <taxon>Pseudomonadati</taxon>
        <taxon>Thermodesulfobacteriota</taxon>
        <taxon>Desulfovibrionia</taxon>
        <taxon>Desulfovibrionales</taxon>
        <taxon>Desulfovibrionaceae</taxon>
        <taxon>Desulfovibrio</taxon>
        <taxon>environmental samples</taxon>
    </lineage>
</organism>
<reference evidence="1" key="1">
    <citation type="submission" date="2016-04" db="EMBL/GenBank/DDBJ databases">
        <authorList>
            <person name="Evans L.H."/>
            <person name="Alamgir A."/>
            <person name="Owens N."/>
            <person name="Weber N.D."/>
            <person name="Virtaneva K."/>
            <person name="Barbian K."/>
            <person name="Babar A."/>
            <person name="Rosenke K."/>
        </authorList>
    </citation>
    <scope>NUCLEOTIDE SEQUENCE</scope>
    <source>
        <strain evidence="1">92-2</strain>
    </source>
</reference>
<sequence>MPRKPAQKNDPDSASKNLQYMGEQLLDITIGKVTVALLKAGKPVTPETLAEALHGQNEMAKDFYIPAHEFLASLQKPS</sequence>